<accession>A0A8H7AFC7</accession>
<comment type="caution">
    <text evidence="2">The sequence shown here is derived from an EMBL/GenBank/DDBJ whole genome shotgun (WGS) entry which is preliminary data.</text>
</comment>
<dbReference type="CDD" id="cd02234">
    <property type="entry name" value="cupin_BLR7677-like"/>
    <property type="match status" value="1"/>
</dbReference>
<dbReference type="Pfam" id="PF07883">
    <property type="entry name" value="Cupin_2"/>
    <property type="match status" value="1"/>
</dbReference>
<sequence length="157" mass="17225">MSITWNKNRPAGKITPTFQYKLADDPSLTVVGLLVEYPPDGSTPPHRHGTASVIGHVLEGEALSAMNDGEAIVYKQHQTWYEAPGCHHRISDNNSKTERAVILATFVIKTEILEREGPSVLVQIDPEYRMETLEQGAGQVAQSVVDSVKEYLPGAES</sequence>
<feature type="domain" description="Cupin type-2" evidence="1">
    <location>
        <begin position="34"/>
        <end position="104"/>
    </location>
</feature>
<evidence type="ECO:0000259" key="1">
    <source>
        <dbReference type="Pfam" id="PF07883"/>
    </source>
</evidence>
<dbReference type="SUPFAM" id="SSF51182">
    <property type="entry name" value="RmlC-like cupins"/>
    <property type="match status" value="1"/>
</dbReference>
<dbReference type="PANTHER" id="PTHR38599">
    <property type="entry name" value="CUPIN DOMAIN PROTEIN (AFU_ORTHOLOGUE AFUA_3G13620)"/>
    <property type="match status" value="1"/>
</dbReference>
<dbReference type="InterPro" id="IPR013096">
    <property type="entry name" value="Cupin_2"/>
</dbReference>
<dbReference type="PANTHER" id="PTHR38599:SF1">
    <property type="entry name" value="CUPIN DOMAIN PROTEIN (AFU_ORTHOLOGUE AFUA_3G13620)"/>
    <property type="match status" value="1"/>
</dbReference>
<dbReference type="Gene3D" id="2.60.120.10">
    <property type="entry name" value="Jelly Rolls"/>
    <property type="match status" value="1"/>
</dbReference>
<dbReference type="InterPro" id="IPR011051">
    <property type="entry name" value="RmlC_Cupin_sf"/>
</dbReference>
<keyword evidence="3" id="KW-1185">Reference proteome</keyword>
<organism evidence="2 3">
    <name type="scientific">Endocarpon pusillum</name>
    <dbReference type="NCBI Taxonomy" id="364733"/>
    <lineage>
        <taxon>Eukaryota</taxon>
        <taxon>Fungi</taxon>
        <taxon>Dikarya</taxon>
        <taxon>Ascomycota</taxon>
        <taxon>Pezizomycotina</taxon>
        <taxon>Eurotiomycetes</taxon>
        <taxon>Chaetothyriomycetidae</taxon>
        <taxon>Verrucariales</taxon>
        <taxon>Verrucariaceae</taxon>
        <taxon>Endocarpon</taxon>
    </lineage>
</organism>
<name>A0A8H7AFC7_9EURO</name>
<evidence type="ECO:0000313" key="3">
    <source>
        <dbReference type="Proteomes" id="UP000606974"/>
    </source>
</evidence>
<evidence type="ECO:0000313" key="2">
    <source>
        <dbReference type="EMBL" id="KAF7506822.1"/>
    </source>
</evidence>
<dbReference type="EMBL" id="JAACFV010000079">
    <property type="protein sequence ID" value="KAF7506822.1"/>
    <property type="molecule type" value="Genomic_DNA"/>
</dbReference>
<protein>
    <recommendedName>
        <fullName evidence="1">Cupin type-2 domain-containing protein</fullName>
    </recommendedName>
</protein>
<dbReference type="OrthoDB" id="5793281at2759"/>
<reference evidence="2" key="1">
    <citation type="submission" date="2020-02" db="EMBL/GenBank/DDBJ databases">
        <authorList>
            <person name="Palmer J.M."/>
        </authorList>
    </citation>
    <scope>NUCLEOTIDE SEQUENCE</scope>
    <source>
        <strain evidence="2">EPUS1.4</strain>
        <tissue evidence="2">Thallus</tissue>
    </source>
</reference>
<gene>
    <name evidence="2" type="ORF">GJ744_011168</name>
</gene>
<dbReference type="Proteomes" id="UP000606974">
    <property type="component" value="Unassembled WGS sequence"/>
</dbReference>
<proteinExistence type="predicted"/>
<dbReference type="AlphaFoldDB" id="A0A8H7AFC7"/>
<dbReference type="InterPro" id="IPR014710">
    <property type="entry name" value="RmlC-like_jellyroll"/>
</dbReference>